<dbReference type="OrthoDB" id="4146887at2759"/>
<dbReference type="PANTHER" id="PTHR39609:SF1">
    <property type="entry name" value="RFEG"/>
    <property type="match status" value="1"/>
</dbReference>
<feature type="compositionally biased region" description="Low complexity" evidence="1">
    <location>
        <begin position="223"/>
        <end position="233"/>
    </location>
</feature>
<dbReference type="AlphaFoldDB" id="A0A2K3Q9M9"/>
<feature type="region of interest" description="Disordered" evidence="1">
    <location>
        <begin position="119"/>
        <end position="411"/>
    </location>
</feature>
<feature type="compositionally biased region" description="Polar residues" evidence="1">
    <location>
        <begin position="152"/>
        <end position="162"/>
    </location>
</feature>
<protein>
    <recommendedName>
        <fullName evidence="4">Transcription factor RfeG</fullName>
    </recommendedName>
</protein>
<organism evidence="2 3">
    <name type="scientific">Tolypocladium capitatum</name>
    <dbReference type="NCBI Taxonomy" id="45235"/>
    <lineage>
        <taxon>Eukaryota</taxon>
        <taxon>Fungi</taxon>
        <taxon>Dikarya</taxon>
        <taxon>Ascomycota</taxon>
        <taxon>Pezizomycotina</taxon>
        <taxon>Sordariomycetes</taxon>
        <taxon>Hypocreomycetidae</taxon>
        <taxon>Hypocreales</taxon>
        <taxon>Ophiocordycipitaceae</taxon>
        <taxon>Tolypocladium</taxon>
    </lineage>
</organism>
<sequence length="411" mass="44542">MSRQPRNQGPPAPATTTRQNEYFVPRDGIDREVISADICRYLGNDALVRPGHYEVLRARHPSSHSPMPRRSAQTCSPRLPPQNPQTGQVVQGYYITAYRNLTTTRPPPQAMIEDLKADSARWDSERRAQTSRNTSGGIHASRDAAGLPARPSSDSPLVQYRQSETHQSRQHRGPTEGAYQADPYARDSAYENPRYPGTGAPGYTGATGSFAPQQPPPPPPPQQQQQQQQPFASSGGGAYPGGYQQAQQSPPPDPRFAAQAASMMRPGYQASQEPPYIGTGANLPLSGFPQPNDPYSSRLGASAAAPQQPIYTTAPPQQPAYPPSSSPYQQFQSQAPAAVGQSYPAMQPHDPFYGRAGQAPQQQPQQQQLQQQQQQPPPQGYAAQGQHDLPICSSHDPGHHGSRGLTSRVAP</sequence>
<evidence type="ECO:0008006" key="4">
    <source>
        <dbReference type="Google" id="ProtNLM"/>
    </source>
</evidence>
<accession>A0A2K3Q9M9</accession>
<evidence type="ECO:0000313" key="2">
    <source>
        <dbReference type="EMBL" id="PNY24201.1"/>
    </source>
</evidence>
<dbReference type="PANTHER" id="PTHR39609">
    <property type="entry name" value="RFEG-RELATED"/>
    <property type="match status" value="1"/>
</dbReference>
<proteinExistence type="predicted"/>
<dbReference type="EMBL" id="NRSZ01000949">
    <property type="protein sequence ID" value="PNY24201.1"/>
    <property type="molecule type" value="Genomic_DNA"/>
</dbReference>
<feature type="compositionally biased region" description="Low complexity" evidence="1">
    <location>
        <begin position="195"/>
        <end position="208"/>
    </location>
</feature>
<dbReference type="Proteomes" id="UP000236621">
    <property type="component" value="Unassembled WGS sequence"/>
</dbReference>
<comment type="caution">
    <text evidence="2">The sequence shown here is derived from an EMBL/GenBank/DDBJ whole genome shotgun (WGS) entry which is preliminary data.</text>
</comment>
<feature type="compositionally biased region" description="Low complexity" evidence="1">
    <location>
        <begin position="63"/>
        <end position="72"/>
    </location>
</feature>
<feature type="compositionally biased region" description="Basic and acidic residues" evidence="1">
    <location>
        <begin position="119"/>
        <end position="128"/>
    </location>
</feature>
<feature type="region of interest" description="Disordered" evidence="1">
    <location>
        <begin position="1"/>
        <end position="21"/>
    </location>
</feature>
<feature type="compositionally biased region" description="Low complexity" evidence="1">
    <location>
        <begin position="356"/>
        <end position="386"/>
    </location>
</feature>
<name>A0A2K3Q9M9_9HYPO</name>
<dbReference type="STRING" id="45235.A0A2K3Q9M9"/>
<feature type="compositionally biased region" description="Pro residues" evidence="1">
    <location>
        <begin position="316"/>
        <end position="325"/>
    </location>
</feature>
<feature type="region of interest" description="Disordered" evidence="1">
    <location>
        <begin position="59"/>
        <end position="87"/>
    </location>
</feature>
<feature type="compositionally biased region" description="Low complexity" evidence="1">
    <location>
        <begin position="326"/>
        <end position="338"/>
    </location>
</feature>
<keyword evidence="3" id="KW-1185">Reference proteome</keyword>
<evidence type="ECO:0000313" key="3">
    <source>
        <dbReference type="Proteomes" id="UP000236621"/>
    </source>
</evidence>
<gene>
    <name evidence="2" type="ORF">TCAP_05862</name>
</gene>
<reference evidence="2 3" key="1">
    <citation type="submission" date="2017-08" db="EMBL/GenBank/DDBJ databases">
        <title>Harnessing the power of phylogenomics to disentangle the directionality and signatures of interkingdom host jumping in the parasitic fungal genus Tolypocladium.</title>
        <authorList>
            <person name="Quandt C.A."/>
            <person name="Patterson W."/>
            <person name="Spatafora J.W."/>
        </authorList>
    </citation>
    <scope>NUCLEOTIDE SEQUENCE [LARGE SCALE GENOMIC DNA]</scope>
    <source>
        <strain evidence="2 3">CBS 113982</strain>
    </source>
</reference>
<feature type="compositionally biased region" description="Pro residues" evidence="1">
    <location>
        <begin position="213"/>
        <end position="222"/>
    </location>
</feature>
<evidence type="ECO:0000256" key="1">
    <source>
        <dbReference type="SAM" id="MobiDB-lite"/>
    </source>
</evidence>